<dbReference type="RefSeq" id="WP_196985868.1">
    <property type="nucleotide sequence ID" value="NZ_JADWYS010000001.1"/>
</dbReference>
<dbReference type="PANTHER" id="PTHR43802">
    <property type="entry name" value="ENOYL-COA HYDRATASE"/>
    <property type="match status" value="1"/>
</dbReference>
<dbReference type="InterPro" id="IPR001753">
    <property type="entry name" value="Enoyl-CoA_hydra/iso"/>
</dbReference>
<evidence type="ECO:0000313" key="2">
    <source>
        <dbReference type="EMBL" id="MBG9387988.1"/>
    </source>
</evidence>
<evidence type="ECO:0000313" key="3">
    <source>
        <dbReference type="Proteomes" id="UP000651050"/>
    </source>
</evidence>
<dbReference type="Pfam" id="PF00378">
    <property type="entry name" value="ECH_1"/>
    <property type="match status" value="1"/>
</dbReference>
<dbReference type="Gene3D" id="3.90.226.10">
    <property type="entry name" value="2-enoyl-CoA Hydratase, Chain A, domain 1"/>
    <property type="match status" value="1"/>
</dbReference>
<sequence length="265" mass="28964">MSNPDKLIVVERRGAVGVIRLNRPDKLNAWTVAMRSDIMAAMKAFETDADVRAVVLTGTGERAFCAGQDLGEAHGFNADDSEVWIRGWGVFYTVLRSFPKPLVMALNGIAAGSAFQACLMGDVRVAHAGVRMGQPEINSGIASITGPWIMNLMLGMSRTIELTLTGRLMDADEAHRLGLVHHIVPQHEVLERAVEIADELGMKPPVALRLDKARFREMSEPSFLETIEAAVRAHRKSYDSNEPQRMVEAFYKARGGALPAADVNA</sequence>
<dbReference type="AlphaFoldDB" id="A0A931H3R2"/>
<comment type="caution">
    <text evidence="2">The sequence shown here is derived from an EMBL/GenBank/DDBJ whole genome shotgun (WGS) entry which is preliminary data.</text>
</comment>
<evidence type="ECO:0000256" key="1">
    <source>
        <dbReference type="ARBA" id="ARBA00005254"/>
    </source>
</evidence>
<dbReference type="EMBL" id="JADWYS010000001">
    <property type="protein sequence ID" value="MBG9387988.1"/>
    <property type="molecule type" value="Genomic_DNA"/>
</dbReference>
<reference evidence="2" key="1">
    <citation type="submission" date="2020-11" db="EMBL/GenBank/DDBJ databases">
        <title>Bacterial whole genome sequence for Caenimonas sp. DR4.4.</title>
        <authorList>
            <person name="Le V."/>
            <person name="Ko S.-R."/>
            <person name="Ahn C.-Y."/>
            <person name="Oh H.-M."/>
        </authorList>
    </citation>
    <scope>NUCLEOTIDE SEQUENCE</scope>
    <source>
        <strain evidence="2">DR4.4</strain>
    </source>
</reference>
<dbReference type="PANTHER" id="PTHR43802:SF1">
    <property type="entry name" value="IP11341P-RELATED"/>
    <property type="match status" value="1"/>
</dbReference>
<proteinExistence type="inferred from homology"/>
<accession>A0A931H3R2</accession>
<comment type="similarity">
    <text evidence="1">Belongs to the enoyl-CoA hydratase/isomerase family.</text>
</comment>
<dbReference type="InterPro" id="IPR029045">
    <property type="entry name" value="ClpP/crotonase-like_dom_sf"/>
</dbReference>
<gene>
    <name evidence="2" type="ORF">I5803_08150</name>
</gene>
<dbReference type="Proteomes" id="UP000651050">
    <property type="component" value="Unassembled WGS sequence"/>
</dbReference>
<organism evidence="2 3">
    <name type="scientific">Caenimonas aquaedulcis</name>
    <dbReference type="NCBI Taxonomy" id="2793270"/>
    <lineage>
        <taxon>Bacteria</taxon>
        <taxon>Pseudomonadati</taxon>
        <taxon>Pseudomonadota</taxon>
        <taxon>Betaproteobacteria</taxon>
        <taxon>Burkholderiales</taxon>
        <taxon>Comamonadaceae</taxon>
        <taxon>Caenimonas</taxon>
    </lineage>
</organism>
<name>A0A931H3R2_9BURK</name>
<keyword evidence="3" id="KW-1185">Reference proteome</keyword>
<dbReference type="GO" id="GO:0003824">
    <property type="term" value="F:catalytic activity"/>
    <property type="evidence" value="ECO:0007669"/>
    <property type="project" value="UniProtKB-ARBA"/>
</dbReference>
<dbReference type="SUPFAM" id="SSF52096">
    <property type="entry name" value="ClpP/crotonase"/>
    <property type="match status" value="1"/>
</dbReference>
<protein>
    <submittedName>
        <fullName evidence="2">Enoyl-CoA hydratase/isomerase family protein</fullName>
    </submittedName>
</protein>
<dbReference type="CDD" id="cd06558">
    <property type="entry name" value="crotonase-like"/>
    <property type="match status" value="1"/>
</dbReference>